<dbReference type="Pfam" id="PF07690">
    <property type="entry name" value="MFS_1"/>
    <property type="match status" value="1"/>
</dbReference>
<name>F8JUV1_STREN</name>
<comment type="subcellular location">
    <subcellularLocation>
        <location evidence="1">Cell membrane</location>
        <topology evidence="1">Multi-pass membrane protein</topology>
    </subcellularLocation>
</comment>
<sequence>MTAPTSCQVTGAAPARRATRRDWAGLTVVLAAMSISQIDMFIVNVAAPAIQSGLHASFGALQLVIDGYVIAYAAGMVTGGRLGDRIGRKRTFQIGVAAFTAASLLCALAPDTPVLIAARVLQGLSAAVMTPQVLSIVRAQSPMPATGAAPSPPTAPPSAWV</sequence>
<evidence type="ECO:0000256" key="1">
    <source>
        <dbReference type="ARBA" id="ARBA00004651"/>
    </source>
</evidence>
<dbReference type="HOGENOM" id="CLU_1642742_0_0_11"/>
<evidence type="ECO:0000259" key="7">
    <source>
        <dbReference type="PROSITE" id="PS50850"/>
    </source>
</evidence>
<dbReference type="Gene3D" id="1.20.1720.10">
    <property type="entry name" value="Multidrug resistance protein D"/>
    <property type="match status" value="1"/>
</dbReference>
<protein>
    <submittedName>
        <fullName evidence="8">Putative transmembrane protein</fullName>
    </submittedName>
</protein>
<evidence type="ECO:0000256" key="3">
    <source>
        <dbReference type="ARBA" id="ARBA00022989"/>
    </source>
</evidence>
<dbReference type="PROSITE" id="PS50850">
    <property type="entry name" value="MFS"/>
    <property type="match status" value="1"/>
</dbReference>
<evidence type="ECO:0000256" key="5">
    <source>
        <dbReference type="ARBA" id="ARBA00023251"/>
    </source>
</evidence>
<accession>F8JUV1</accession>
<dbReference type="EMBL" id="CP003219">
    <property type="protein sequence ID" value="AEW98112.1"/>
    <property type="molecule type" value="Genomic_DNA"/>
</dbReference>
<dbReference type="InterPro" id="IPR011701">
    <property type="entry name" value="MFS"/>
</dbReference>
<dbReference type="GO" id="GO:0022857">
    <property type="term" value="F:transmembrane transporter activity"/>
    <property type="evidence" value="ECO:0007669"/>
    <property type="project" value="InterPro"/>
</dbReference>
<dbReference type="RefSeq" id="WP_014146440.1">
    <property type="nucleotide sequence ID" value="NC_016111.1"/>
</dbReference>
<keyword evidence="5" id="KW-0046">Antibiotic resistance</keyword>
<evidence type="ECO:0000256" key="4">
    <source>
        <dbReference type="ARBA" id="ARBA00023136"/>
    </source>
</evidence>
<dbReference type="KEGG" id="scy:SCATT_57410"/>
<dbReference type="PANTHER" id="PTHR42718:SF39">
    <property type="entry name" value="ACTINORHODIN TRANSPORTER-RELATED"/>
    <property type="match status" value="1"/>
</dbReference>
<feature type="transmembrane region" description="Helical" evidence="6">
    <location>
        <begin position="23"/>
        <end position="47"/>
    </location>
</feature>
<dbReference type="KEGG" id="sct:SCAT_5739"/>
<dbReference type="SUPFAM" id="SSF103473">
    <property type="entry name" value="MFS general substrate transporter"/>
    <property type="match status" value="1"/>
</dbReference>
<dbReference type="AlphaFoldDB" id="F8JUV1"/>
<dbReference type="Proteomes" id="UP000007842">
    <property type="component" value="Chromosome"/>
</dbReference>
<organism evidence="8 9">
    <name type="scientific">Streptantibioticus cattleyicolor (strain ATCC 35852 / DSM 46488 / JCM 4925 / NBRC 14057 / NRRL 8057)</name>
    <name type="common">Streptomyces cattleya</name>
    <dbReference type="NCBI Taxonomy" id="1003195"/>
    <lineage>
        <taxon>Bacteria</taxon>
        <taxon>Bacillati</taxon>
        <taxon>Actinomycetota</taxon>
        <taxon>Actinomycetes</taxon>
        <taxon>Kitasatosporales</taxon>
        <taxon>Streptomycetaceae</taxon>
        <taxon>Streptantibioticus</taxon>
    </lineage>
</organism>
<evidence type="ECO:0000256" key="6">
    <source>
        <dbReference type="SAM" id="Phobius"/>
    </source>
</evidence>
<keyword evidence="3 6" id="KW-1133">Transmembrane helix</keyword>
<feature type="transmembrane region" description="Helical" evidence="6">
    <location>
        <begin position="59"/>
        <end position="79"/>
    </location>
</feature>
<dbReference type="eggNOG" id="COG0477">
    <property type="taxonomic scope" value="Bacteria"/>
</dbReference>
<keyword evidence="9" id="KW-1185">Reference proteome</keyword>
<accession>G8WYI1</accession>
<evidence type="ECO:0000313" key="8">
    <source>
        <dbReference type="EMBL" id="AEW98112.1"/>
    </source>
</evidence>
<dbReference type="GO" id="GO:0005886">
    <property type="term" value="C:plasma membrane"/>
    <property type="evidence" value="ECO:0007669"/>
    <property type="project" value="UniProtKB-SubCell"/>
</dbReference>
<dbReference type="GO" id="GO:0046677">
    <property type="term" value="P:response to antibiotic"/>
    <property type="evidence" value="ECO:0007669"/>
    <property type="project" value="UniProtKB-KW"/>
</dbReference>
<dbReference type="PATRIC" id="fig|1003195.11.peg.7151"/>
<reference evidence="9" key="1">
    <citation type="submission" date="2011-12" db="EMBL/GenBank/DDBJ databases">
        <title>Complete genome sequence of Streptomyces cattleya strain DSM 46488.</title>
        <authorList>
            <person name="Ou H.-Y."/>
            <person name="Li P."/>
            <person name="Zhao C."/>
            <person name="O'Hagan D."/>
            <person name="Deng Z."/>
        </authorList>
    </citation>
    <scope>NUCLEOTIDE SEQUENCE [LARGE SCALE GENOMIC DNA]</scope>
    <source>
        <strain evidence="9">ATCC 35852 / DSM 46488 / JCM 4925 / NBRC 14057 / NRRL 8057</strain>
    </source>
</reference>
<evidence type="ECO:0000256" key="2">
    <source>
        <dbReference type="ARBA" id="ARBA00022692"/>
    </source>
</evidence>
<keyword evidence="4 6" id="KW-0472">Membrane</keyword>
<keyword evidence="2 6" id="KW-0812">Transmembrane</keyword>
<dbReference type="OrthoDB" id="4532109at2"/>
<dbReference type="PANTHER" id="PTHR42718">
    <property type="entry name" value="MAJOR FACILITATOR SUPERFAMILY MULTIDRUG TRANSPORTER MFSC"/>
    <property type="match status" value="1"/>
</dbReference>
<evidence type="ECO:0000313" key="9">
    <source>
        <dbReference type="Proteomes" id="UP000007842"/>
    </source>
</evidence>
<dbReference type="InterPro" id="IPR036259">
    <property type="entry name" value="MFS_trans_sf"/>
</dbReference>
<dbReference type="InterPro" id="IPR020846">
    <property type="entry name" value="MFS_dom"/>
</dbReference>
<proteinExistence type="predicted"/>
<feature type="domain" description="Major facilitator superfamily (MFS) profile" evidence="7">
    <location>
        <begin position="25"/>
        <end position="161"/>
    </location>
</feature>
<gene>
    <name evidence="8" type="ordered locus">SCATT_57410</name>
</gene>
<dbReference type="STRING" id="1003195.SCATT_57410"/>